<evidence type="ECO:0000256" key="5">
    <source>
        <dbReference type="RuleBase" id="RU003870"/>
    </source>
</evidence>
<dbReference type="InterPro" id="IPR036789">
    <property type="entry name" value="Ribosomal_uL6-like_a/b-dom_sf"/>
</dbReference>
<dbReference type="Gene3D" id="3.90.930.12">
    <property type="entry name" value="Ribosomal protein L6, alpha-beta domain"/>
    <property type="match status" value="2"/>
</dbReference>
<dbReference type="PANTHER" id="PTHR11655">
    <property type="entry name" value="60S/50S RIBOSOMAL PROTEIN L6/L9"/>
    <property type="match status" value="1"/>
</dbReference>
<keyword evidence="2 4" id="KW-0687">Ribonucleoprotein</keyword>
<dbReference type="GO" id="GO:1990904">
    <property type="term" value="C:ribonucleoprotein complex"/>
    <property type="evidence" value="ECO:0007669"/>
    <property type="project" value="UniProtKB-KW"/>
</dbReference>
<evidence type="ECO:0000256" key="2">
    <source>
        <dbReference type="ARBA" id="ARBA00023274"/>
    </source>
</evidence>
<keyword evidence="5" id="KW-0699">rRNA-binding</keyword>
<evidence type="ECO:0000313" key="8">
    <source>
        <dbReference type="Proteomes" id="UP000006502"/>
    </source>
</evidence>
<comment type="similarity">
    <text evidence="4">Belongs to the universal ribosomal protein uL6 family.</text>
</comment>
<dbReference type="AlphaFoldDB" id="I7BJU9"/>
<dbReference type="Proteomes" id="UP000006502">
    <property type="component" value="Chromosome"/>
</dbReference>
<dbReference type="InterPro" id="IPR019906">
    <property type="entry name" value="Ribosomal_uL6_bac-type"/>
</dbReference>
<comment type="function">
    <text evidence="5">This protein binds to the 23S rRNA, and is important in its secondary structure. It is located near the subunit interface in the base of the L7/L12 stalk, and near the tRNA binding site of the peptidyltransferase center.</text>
</comment>
<dbReference type="GO" id="GO:0019843">
    <property type="term" value="F:rRNA binding"/>
    <property type="evidence" value="ECO:0007669"/>
    <property type="project" value="UniProtKB-KW"/>
</dbReference>
<evidence type="ECO:0000313" key="7">
    <source>
        <dbReference type="EMBL" id="AFO52143.1"/>
    </source>
</evidence>
<name>I7BJU9_MYCHA</name>
<dbReference type="OrthoDB" id="9805007at2"/>
<gene>
    <name evidence="7" type="primary">rplF</name>
    <name evidence="7" type="ordered locus">MHLP_02815</name>
</gene>
<evidence type="ECO:0000256" key="1">
    <source>
        <dbReference type="ARBA" id="ARBA00022980"/>
    </source>
</evidence>
<dbReference type="STRING" id="1212765.MHLP_02815"/>
<evidence type="ECO:0000259" key="6">
    <source>
        <dbReference type="Pfam" id="PF00347"/>
    </source>
</evidence>
<dbReference type="PIRSF" id="PIRSF002162">
    <property type="entry name" value="Ribosomal_L6"/>
    <property type="match status" value="1"/>
</dbReference>
<dbReference type="HOGENOM" id="CLU_065464_1_2_14"/>
<dbReference type="GO" id="GO:0003735">
    <property type="term" value="F:structural constituent of ribosome"/>
    <property type="evidence" value="ECO:0007669"/>
    <property type="project" value="InterPro"/>
</dbReference>
<organism evidence="7 8">
    <name type="scientific">Mycoplasma haematolamae (strain Purdue)</name>
    <dbReference type="NCBI Taxonomy" id="1212765"/>
    <lineage>
        <taxon>Bacteria</taxon>
        <taxon>Bacillati</taxon>
        <taxon>Mycoplasmatota</taxon>
        <taxon>Mollicutes</taxon>
        <taxon>Mycoplasmataceae</taxon>
        <taxon>Mycoplasma</taxon>
    </lineage>
</organism>
<reference evidence="8" key="2">
    <citation type="submission" date="2012-07" db="EMBL/GenBank/DDBJ databases">
        <title>Complete genome sequence of 'Candidatus Mycoplasma haemolamae'.</title>
        <authorList>
            <person name="Guimaraes A.M.S."/>
            <person name="Toth B."/>
            <person name="Santos A.P."/>
            <person name="Nascimento N.C."/>
            <person name="Sojka J.E."/>
            <person name="Messick J.B."/>
        </authorList>
    </citation>
    <scope>NUCLEOTIDE SEQUENCE [LARGE SCALE GENOMIC DNA]</scope>
    <source>
        <strain evidence="8">Purdue</strain>
    </source>
</reference>
<accession>I7BJU9</accession>
<protein>
    <recommendedName>
        <fullName evidence="3 5">50S ribosomal protein L6</fullName>
    </recommendedName>
</protein>
<keyword evidence="1 4" id="KW-0689">Ribosomal protein</keyword>
<feature type="domain" description="Large ribosomal subunit protein uL6 alpha-beta" evidence="6">
    <location>
        <begin position="92"/>
        <end position="165"/>
    </location>
</feature>
<keyword evidence="8" id="KW-1185">Reference proteome</keyword>
<reference evidence="7 8" key="1">
    <citation type="journal article" date="2012" name="J. Bacteriol.">
        <title>Genome Sequence of "Candidatus Mycoplasma haemolamae" Strain Purdue, a Red Blood Cell Pathogen of Alpacas (Vicugna pacos) and Llamas (Lama glama).</title>
        <authorList>
            <person name="Guimaraes A.M."/>
            <person name="Toth B."/>
            <person name="Santos A.P."/>
            <person name="do Nascimento N.C."/>
            <person name="Kritchevsky J.E."/>
            <person name="Messick J.B."/>
        </authorList>
    </citation>
    <scope>NUCLEOTIDE SEQUENCE [LARGE SCALE GENOMIC DNA]</scope>
    <source>
        <strain evidence="7 8">Purdue</strain>
    </source>
</reference>
<dbReference type="Pfam" id="PF00347">
    <property type="entry name" value="Ribosomal_L6"/>
    <property type="match status" value="1"/>
</dbReference>
<dbReference type="GO" id="GO:0005840">
    <property type="term" value="C:ribosome"/>
    <property type="evidence" value="ECO:0007669"/>
    <property type="project" value="UniProtKB-KW"/>
</dbReference>
<dbReference type="PANTHER" id="PTHR11655:SF14">
    <property type="entry name" value="LARGE RIBOSOMAL SUBUNIT PROTEIN UL6M"/>
    <property type="match status" value="1"/>
</dbReference>
<evidence type="ECO:0000256" key="4">
    <source>
        <dbReference type="RuleBase" id="RU003869"/>
    </source>
</evidence>
<dbReference type="InterPro" id="IPR000702">
    <property type="entry name" value="Ribosomal_uL6-like"/>
</dbReference>
<dbReference type="GO" id="GO:0002181">
    <property type="term" value="P:cytoplasmic translation"/>
    <property type="evidence" value="ECO:0007669"/>
    <property type="project" value="TreeGrafter"/>
</dbReference>
<keyword evidence="5" id="KW-0694">RNA-binding</keyword>
<evidence type="ECO:0000256" key="3">
    <source>
        <dbReference type="ARBA" id="ARBA00035454"/>
    </source>
</evidence>
<dbReference type="PATRIC" id="fig|1212765.3.peg.636"/>
<sequence length="184" mass="20469">MSRIGNRRLVVPEGLEVENNFNSLVFKKDGKTRVINYDSKIVSVELQDSVLSFKRENNSKTSNMMQGTLNSLALGAIIGLTQGFEKKLIIEGVGYRALDQGNDLILSLGYSRDITLKIPEEVKLEVLANGKELILKSHNKETLGEFTALIKKQRPVEPYKGKGIRIEGEHVIRKQGKSSEGGKK</sequence>
<dbReference type="InterPro" id="IPR020040">
    <property type="entry name" value="Ribosomal_uL6_a/b-dom"/>
</dbReference>
<proteinExistence type="inferred from homology"/>
<dbReference type="EMBL" id="CP003731">
    <property type="protein sequence ID" value="AFO52143.1"/>
    <property type="molecule type" value="Genomic_DNA"/>
</dbReference>
<dbReference type="KEGG" id="mhl:MHLP_02815"/>
<dbReference type="PRINTS" id="PR00059">
    <property type="entry name" value="RIBOSOMALL6"/>
</dbReference>
<dbReference type="SUPFAM" id="SSF56053">
    <property type="entry name" value="Ribosomal protein L6"/>
    <property type="match status" value="2"/>
</dbReference>